<dbReference type="SUPFAM" id="SSF57667">
    <property type="entry name" value="beta-beta-alpha zinc fingers"/>
    <property type="match status" value="1"/>
</dbReference>
<sequence>MDPDKLLDLAETFRTWDRLKSQDKELFESSSYEGVQHDLNAIQSQRQITKTMMNMKRMHRFLTGMAHLEKVLAAVRFPHSAKVMAYVWGPVRFLLNTTNLNDRAFDGVLDIYEQLGNKIPPLYEYMRLFTGLPESERCLVYIYRDVLTFHRLAYKLFSLPSNLWQKLYRPTWKALSHTFEQLASSLERHLQFIQMHGSSLRNSQPNLDQGDGLARAESGLDTPQDWGDAKMEFYRYRNDMNGSRDQFEEKEKARREEEKRSVMAWISASKNTQSLHKKFQDARICPDTGRWLFRRYSEVTDWMKEDQPPESALWLYGSKGFGKTVLASLLIDELKELCTEKKKYTIPRESKTYYFYCQEEDPEHRTYPDILKGILHQMIDADEDLLPLCVEKAASSGSTNLDSNPEIAESLIEAFLEYNSRQYIIIDGLDECETLEEMRQTAVFFMRQVTKCDNEIKQGRLRVLFMSQLIPELAEDKIMPEDGACVELKSTDNADDIRSYVKKRIPDFSKKRATRGGFNLSDSDKGQIESIICRRSEDMFLYAHLAIEYLLQQPTKEMLLEKIKEEMLPEKLAQIYEKLLGAVKAELLQLADGETHWQMAKLLLGWLVCAKRPLKWHEMQSILSYDPVNQRVDFDNKMLRQNAKKYLGSLVHVLDGDHIRIIHSTARRYIVQNEHINEQAVQCELTVLCLKYLCLLSLSNGYDEPQRQNKAKLGWFSFQDYACSQWHSHVATVMMACRDLFFYGHHSQEYEEKFGAALRDFIETHRGELTTEPHPDLGQIPAELARFSRLSFYENLRLLWNHIYTHQKGTYDARNTVGIAQLDKTLLENRCTLEEHFKPSSKAWLDDTIEDYYGPNLFKCKRVLCKFFYQGFDRKNDRETHDRRHDRPFLCPVNCSLAPIGFASNKDKERHVRTYHPDLGEGPSVFEALRSRTGSPRFTCNMCGKKFTRKITLKGHERSHFGERPYACPICDKSFTRLNDCRRHEKIHSRRRA</sequence>
<feature type="region of interest" description="Disordered" evidence="3">
    <location>
        <begin position="201"/>
        <end position="221"/>
    </location>
</feature>
<dbReference type="EMBL" id="BAAFSV010000002">
    <property type="protein sequence ID" value="GAB1314542.1"/>
    <property type="molecule type" value="Genomic_DNA"/>
</dbReference>
<proteinExistence type="predicted"/>
<keyword evidence="2" id="KW-0863">Zinc-finger</keyword>
<evidence type="ECO:0000313" key="6">
    <source>
        <dbReference type="Proteomes" id="UP001628179"/>
    </source>
</evidence>
<evidence type="ECO:0000256" key="3">
    <source>
        <dbReference type="SAM" id="MobiDB-lite"/>
    </source>
</evidence>
<feature type="domain" description="C2H2-type" evidence="4">
    <location>
        <begin position="966"/>
        <end position="993"/>
    </location>
</feature>
<dbReference type="GeneID" id="98175495"/>
<dbReference type="Pfam" id="PF12874">
    <property type="entry name" value="zf-met"/>
    <property type="match status" value="1"/>
</dbReference>
<dbReference type="InterPro" id="IPR036236">
    <property type="entry name" value="Znf_C2H2_sf"/>
</dbReference>
<comment type="caution">
    <text evidence="5">The sequence shown here is derived from an EMBL/GenBank/DDBJ whole genome shotgun (WGS) entry which is preliminary data.</text>
</comment>
<dbReference type="InterPro" id="IPR054471">
    <property type="entry name" value="GPIID_WHD"/>
</dbReference>
<keyword evidence="6" id="KW-1185">Reference proteome</keyword>
<dbReference type="Gene3D" id="3.30.160.60">
    <property type="entry name" value="Classic Zinc Finger"/>
    <property type="match status" value="2"/>
</dbReference>
<dbReference type="PROSITE" id="PS00028">
    <property type="entry name" value="ZINC_FINGER_C2H2_1"/>
    <property type="match status" value="2"/>
</dbReference>
<gene>
    <name evidence="5" type="ORF">MFIFM68171_04752</name>
</gene>
<dbReference type="SMART" id="SM00355">
    <property type="entry name" value="ZnF_C2H2"/>
    <property type="match status" value="3"/>
</dbReference>
<dbReference type="Pfam" id="PF22939">
    <property type="entry name" value="WHD_GPIID"/>
    <property type="match status" value="1"/>
</dbReference>
<organism evidence="5 6">
    <name type="scientific">Madurella fahalii</name>
    <dbReference type="NCBI Taxonomy" id="1157608"/>
    <lineage>
        <taxon>Eukaryota</taxon>
        <taxon>Fungi</taxon>
        <taxon>Dikarya</taxon>
        <taxon>Ascomycota</taxon>
        <taxon>Pezizomycotina</taxon>
        <taxon>Sordariomycetes</taxon>
        <taxon>Sordariomycetidae</taxon>
        <taxon>Sordariales</taxon>
        <taxon>Sordariales incertae sedis</taxon>
        <taxon>Madurella</taxon>
    </lineage>
</organism>
<dbReference type="InterPro" id="IPR027417">
    <property type="entry name" value="P-loop_NTPase"/>
</dbReference>
<dbReference type="PROSITE" id="PS50157">
    <property type="entry name" value="ZINC_FINGER_C2H2_2"/>
    <property type="match status" value="2"/>
</dbReference>
<keyword evidence="2" id="KW-0479">Metal-binding</keyword>
<protein>
    <submittedName>
        <fullName evidence="5">Zinc finger protein</fullName>
    </submittedName>
</protein>
<evidence type="ECO:0000259" key="4">
    <source>
        <dbReference type="PROSITE" id="PS50157"/>
    </source>
</evidence>
<dbReference type="PANTHER" id="PTHR10039:SF14">
    <property type="entry name" value="NACHT DOMAIN-CONTAINING PROTEIN"/>
    <property type="match status" value="1"/>
</dbReference>
<evidence type="ECO:0000313" key="5">
    <source>
        <dbReference type="EMBL" id="GAB1314542.1"/>
    </source>
</evidence>
<dbReference type="PANTHER" id="PTHR10039">
    <property type="entry name" value="AMELOGENIN"/>
    <property type="match status" value="1"/>
</dbReference>
<name>A0ABQ0G9V6_9PEZI</name>
<dbReference type="InterPro" id="IPR013087">
    <property type="entry name" value="Znf_C2H2_type"/>
</dbReference>
<dbReference type="Gene3D" id="3.40.50.300">
    <property type="entry name" value="P-loop containing nucleotide triphosphate hydrolases"/>
    <property type="match status" value="1"/>
</dbReference>
<evidence type="ECO:0000256" key="2">
    <source>
        <dbReference type="PROSITE-ProRule" id="PRU00042"/>
    </source>
</evidence>
<keyword evidence="2" id="KW-0862">Zinc</keyword>
<keyword evidence="1" id="KW-0677">Repeat</keyword>
<feature type="domain" description="C2H2-type" evidence="4">
    <location>
        <begin position="938"/>
        <end position="965"/>
    </location>
</feature>
<evidence type="ECO:0000256" key="1">
    <source>
        <dbReference type="ARBA" id="ARBA00022737"/>
    </source>
</evidence>
<dbReference type="RefSeq" id="XP_070916273.1">
    <property type="nucleotide sequence ID" value="XM_071060172.1"/>
</dbReference>
<dbReference type="InterPro" id="IPR056884">
    <property type="entry name" value="NPHP3-like_N"/>
</dbReference>
<dbReference type="Pfam" id="PF24883">
    <property type="entry name" value="NPHP3_N"/>
    <property type="match status" value="1"/>
</dbReference>
<dbReference type="SUPFAM" id="SSF52540">
    <property type="entry name" value="P-loop containing nucleoside triphosphate hydrolases"/>
    <property type="match status" value="1"/>
</dbReference>
<accession>A0ABQ0G9V6</accession>
<reference evidence="5 6" key="1">
    <citation type="submission" date="2024-09" db="EMBL/GenBank/DDBJ databases">
        <title>Itraconazole resistance in Madurella fahalii resulting from another homologue of gene encoding cytochrome P450 14-alpha sterol demethylase (CYP51).</title>
        <authorList>
            <person name="Yoshioka I."/>
            <person name="Fahal A.H."/>
            <person name="Kaneko S."/>
            <person name="Yaguchi T."/>
        </authorList>
    </citation>
    <scope>NUCLEOTIDE SEQUENCE [LARGE SCALE GENOMIC DNA]</scope>
    <source>
        <strain evidence="5 6">IFM 68171</strain>
    </source>
</reference>
<dbReference type="Proteomes" id="UP001628179">
    <property type="component" value="Unassembled WGS sequence"/>
</dbReference>